<dbReference type="EMBL" id="JAIFRO010000013">
    <property type="protein sequence ID" value="MBX4336574.1"/>
    <property type="molecule type" value="Genomic_DNA"/>
</dbReference>
<evidence type="ECO:0000313" key="2">
    <source>
        <dbReference type="Proteomes" id="UP000746918"/>
    </source>
</evidence>
<accession>A0ABS7I6N1</accession>
<dbReference type="Gene3D" id="1.20.5.170">
    <property type="match status" value="1"/>
</dbReference>
<organism evidence="1 2">
    <name type="scientific">Bartonella raoultii</name>
    <dbReference type="NCBI Taxonomy" id="1457020"/>
    <lineage>
        <taxon>Bacteria</taxon>
        <taxon>Pseudomonadati</taxon>
        <taxon>Pseudomonadota</taxon>
        <taxon>Alphaproteobacteria</taxon>
        <taxon>Hyphomicrobiales</taxon>
        <taxon>Bartonellaceae</taxon>
        <taxon>Bartonella</taxon>
    </lineage>
</organism>
<keyword evidence="2" id="KW-1185">Reference proteome</keyword>
<sequence length="122" mass="13870">MGGGAKYENGQWSDPSFKVKTVNADGDKEDKNYTNVAAAFEGVGTSITNVQNKVTNDITNKFNEFTQNITNITQQVKGDALLWSRKIMLLLQIMAKMMKRQIVSLRPFGWHYFTRLNRCHHG</sequence>
<comment type="caution">
    <text evidence="1">The sequence shown here is derived from an EMBL/GenBank/DDBJ whole genome shotgun (WGS) entry which is preliminary data.</text>
</comment>
<evidence type="ECO:0008006" key="3">
    <source>
        <dbReference type="Google" id="ProtNLM"/>
    </source>
</evidence>
<gene>
    <name evidence="1" type="ORF">K3248_08250</name>
</gene>
<evidence type="ECO:0000313" key="1">
    <source>
        <dbReference type="EMBL" id="MBX4336574.1"/>
    </source>
</evidence>
<proteinExistence type="predicted"/>
<dbReference type="Proteomes" id="UP000746918">
    <property type="component" value="Unassembled WGS sequence"/>
</dbReference>
<name>A0ABS7I6N1_9HYPH</name>
<dbReference type="RefSeq" id="WP_220717860.1">
    <property type="nucleotide sequence ID" value="NZ_JAIFRO010000013.1"/>
</dbReference>
<reference evidence="1 2" key="1">
    <citation type="submission" date="2021-08" db="EMBL/GenBank/DDBJ databases">
        <title>Bartonella raoulti 094 sp. nov.</title>
        <authorList>
            <person name="Zgheib R."/>
            <person name="Hammoud A."/>
        </authorList>
    </citation>
    <scope>NUCLEOTIDE SEQUENCE [LARGE SCALE GENOMIC DNA]</scope>
    <source>
        <strain evidence="1 2">094</strain>
    </source>
</reference>
<protein>
    <recommendedName>
        <fullName evidence="3">Trimeric autotransporter adhesin YadA-like stalk domain-containing protein</fullName>
    </recommendedName>
</protein>